<dbReference type="InterPro" id="IPR033132">
    <property type="entry name" value="GH_1_N_CS"/>
</dbReference>
<evidence type="ECO:0000313" key="5">
    <source>
        <dbReference type="Proteomes" id="UP001286174"/>
    </source>
</evidence>
<dbReference type="PANTHER" id="PTHR10353:SF122">
    <property type="entry name" value="6-PHOSPHO-BETA-GLUCOSIDASE ASCB-RELATED"/>
    <property type="match status" value="1"/>
</dbReference>
<dbReference type="SUPFAM" id="SSF51445">
    <property type="entry name" value="(Trans)glycosidases"/>
    <property type="match status" value="1"/>
</dbReference>
<dbReference type="InterPro" id="IPR017853">
    <property type="entry name" value="GH"/>
</dbReference>
<dbReference type="Pfam" id="PF00232">
    <property type="entry name" value="Glyco_hydro_1"/>
    <property type="match status" value="1"/>
</dbReference>
<comment type="similarity">
    <text evidence="2">Belongs to the glycosyl hydrolase 1 family.</text>
</comment>
<protein>
    <submittedName>
        <fullName evidence="4">Family 1 glycosylhydrolase</fullName>
    </submittedName>
</protein>
<feature type="region of interest" description="Disordered" evidence="3">
    <location>
        <begin position="20"/>
        <end position="39"/>
    </location>
</feature>
<evidence type="ECO:0000256" key="3">
    <source>
        <dbReference type="SAM" id="MobiDB-lite"/>
    </source>
</evidence>
<keyword evidence="1" id="KW-0326">Glycosidase</keyword>
<keyword evidence="5" id="KW-1185">Reference proteome</keyword>
<accession>A0AB35U8Q1</accession>
<dbReference type="GO" id="GO:0008422">
    <property type="term" value="F:beta-glucosidase activity"/>
    <property type="evidence" value="ECO:0007669"/>
    <property type="project" value="TreeGrafter"/>
</dbReference>
<dbReference type="InterPro" id="IPR001360">
    <property type="entry name" value="Glyco_hydro_1"/>
</dbReference>
<organism evidence="4 5">
    <name type="scientific">Grylomicrobium aquisgranensis</name>
    <dbReference type="NCBI Taxonomy" id="2926318"/>
    <lineage>
        <taxon>Bacteria</taxon>
        <taxon>Bacillati</taxon>
        <taxon>Bacillota</taxon>
        <taxon>Erysipelotrichia</taxon>
        <taxon>Erysipelotrichales</taxon>
        <taxon>Erysipelotrichaceae</taxon>
        <taxon>Grylomicrobium</taxon>
    </lineage>
</organism>
<name>A0AB35U8Q1_9FIRM</name>
<reference evidence="4 5" key="1">
    <citation type="submission" date="2022-03" db="EMBL/GenBank/DDBJ databases">
        <title>Novel taxa within the pig intestine.</title>
        <authorList>
            <person name="Wylensek D."/>
            <person name="Bishof K."/>
            <person name="Afrizal A."/>
            <person name="Clavel T."/>
        </authorList>
    </citation>
    <scope>NUCLEOTIDE SEQUENCE [LARGE SCALE GENOMIC DNA]</scope>
    <source>
        <strain evidence="4 5">CLA-KB-P133</strain>
    </source>
</reference>
<evidence type="ECO:0000256" key="1">
    <source>
        <dbReference type="ARBA" id="ARBA00023295"/>
    </source>
</evidence>
<feature type="compositionally biased region" description="Basic and acidic residues" evidence="3">
    <location>
        <begin position="22"/>
        <end position="31"/>
    </location>
</feature>
<dbReference type="Gene3D" id="3.20.20.80">
    <property type="entry name" value="Glycosidases"/>
    <property type="match status" value="1"/>
</dbReference>
<gene>
    <name evidence="4" type="ORF">MOZ60_10945</name>
</gene>
<proteinExistence type="inferred from homology"/>
<keyword evidence="1" id="KW-0378">Hydrolase</keyword>
<dbReference type="PROSITE" id="PS00653">
    <property type="entry name" value="GLYCOSYL_HYDROL_F1_2"/>
    <property type="match status" value="1"/>
</dbReference>
<dbReference type="PRINTS" id="PR00131">
    <property type="entry name" value="GLHYDRLASE1"/>
</dbReference>
<dbReference type="Proteomes" id="UP001286174">
    <property type="component" value="Unassembled WGS sequence"/>
</dbReference>
<dbReference type="AlphaFoldDB" id="A0AB35U8Q1"/>
<dbReference type="GO" id="GO:0016052">
    <property type="term" value="P:carbohydrate catabolic process"/>
    <property type="evidence" value="ECO:0007669"/>
    <property type="project" value="TreeGrafter"/>
</dbReference>
<comment type="caution">
    <text evidence="4">The sequence shown here is derived from an EMBL/GenBank/DDBJ whole genome shotgun (WGS) entry which is preliminary data.</text>
</comment>
<dbReference type="GO" id="GO:0005829">
    <property type="term" value="C:cytosol"/>
    <property type="evidence" value="ECO:0007669"/>
    <property type="project" value="TreeGrafter"/>
</dbReference>
<dbReference type="RefSeq" id="WP_370596710.1">
    <property type="nucleotide sequence ID" value="NZ_JALBUR010000051.1"/>
</dbReference>
<evidence type="ECO:0000256" key="2">
    <source>
        <dbReference type="RuleBase" id="RU003690"/>
    </source>
</evidence>
<evidence type="ECO:0000313" key="4">
    <source>
        <dbReference type="EMBL" id="MDX8420602.1"/>
    </source>
</evidence>
<sequence>MAHFQEGFLWGGATAANQVEGGWDKDGRGPAKTDVTTGGSYKEPRYITYIDKDGKPGKMNQFAHLPEGAHYAVLDGVHYPNHNAVDEYDRYKEDIALFAEMGFKVYRMSISWSRLYPRGDEKTPNPAGIEHYRKVFEELHKYNIEPLVTIWHFDTPLYLEQNYDGWNNRQLIDFYVRFATTCFTEYKGLVHYWLTFNEINNTCAFIPMKKEMLHMDKAQEDAEYQEAYQQLHYQLVASAKAVQIGHAIDPDNMIGCMLSTSCSYPGTCDPNDVLENEHNWENATYYCGDVHVFGSYSPFAQRLWRIHDVHLDITEQDLADLEAGTVDMYTFSYYSSGVVTTHKVDEKVGGNFSNGARNPYLQYSDWGWSLDPTGLEYFLEKIYDRYRLPLMVVENGLGAYDKVEPDGSIHDQYRIDYLRPHIQAMDRAIENGVDLIGYTTWGCIDVVSAGTGEMRKRYGFIYVDMDDEGKGTLNRSRKDSFYWYKKVIASNGADLD</sequence>
<dbReference type="EMBL" id="JALBUR010000051">
    <property type="protein sequence ID" value="MDX8420602.1"/>
    <property type="molecule type" value="Genomic_DNA"/>
</dbReference>
<dbReference type="PANTHER" id="PTHR10353">
    <property type="entry name" value="GLYCOSYL HYDROLASE"/>
    <property type="match status" value="1"/>
</dbReference>